<name>K9ZZY2_DEIPD</name>
<dbReference type="EMBL" id="CP003382">
    <property type="protein sequence ID" value="AFZ67188.1"/>
    <property type="molecule type" value="Genomic_DNA"/>
</dbReference>
<protein>
    <recommendedName>
        <fullName evidence="4">Lipoprotein</fullName>
    </recommendedName>
</protein>
<gene>
    <name evidence="2" type="ordered locus">Deipe_1655</name>
</gene>
<evidence type="ECO:0008006" key="4">
    <source>
        <dbReference type="Google" id="ProtNLM"/>
    </source>
</evidence>
<organism evidence="2 3">
    <name type="scientific">Deinococcus peraridilitoris (strain DSM 19664 / LMG 22246 / CIP 109416 / KR-200)</name>
    <dbReference type="NCBI Taxonomy" id="937777"/>
    <lineage>
        <taxon>Bacteria</taxon>
        <taxon>Thermotogati</taxon>
        <taxon>Deinococcota</taxon>
        <taxon>Deinococci</taxon>
        <taxon>Deinococcales</taxon>
        <taxon>Deinococcaceae</taxon>
        <taxon>Deinococcus</taxon>
    </lineage>
</organism>
<accession>K9ZZY2</accession>
<keyword evidence="1" id="KW-0732">Signal</keyword>
<evidence type="ECO:0000313" key="3">
    <source>
        <dbReference type="Proteomes" id="UP000010467"/>
    </source>
</evidence>
<proteinExistence type="predicted"/>
<feature type="chain" id="PRO_5003938919" description="Lipoprotein" evidence="1">
    <location>
        <begin position="20"/>
        <end position="218"/>
    </location>
</feature>
<dbReference type="PROSITE" id="PS51257">
    <property type="entry name" value="PROKAR_LIPOPROTEIN"/>
    <property type="match status" value="1"/>
</dbReference>
<feature type="signal peptide" evidence="1">
    <location>
        <begin position="1"/>
        <end position="19"/>
    </location>
</feature>
<keyword evidence="3" id="KW-1185">Reference proteome</keyword>
<evidence type="ECO:0000256" key="1">
    <source>
        <dbReference type="SAM" id="SignalP"/>
    </source>
</evidence>
<dbReference type="Proteomes" id="UP000010467">
    <property type="component" value="Chromosome"/>
</dbReference>
<dbReference type="AlphaFoldDB" id="K9ZZY2"/>
<dbReference type="HOGENOM" id="CLU_1265219_0_0_0"/>
<sequence>MKCSSLVLSGLLLTLSACSSTPTGSVTTNDTALTLSGRVVNWPGGPATLELRTSTAVLARGTVSETGDVNLVLPDASTMSSTLMQVDPSTFGNCTSTLVYSDLQARWRNFKGVGVYRNGTSLGSVGRGYGLTRFDQAKPGDYLVRWMYVDRPLNVVGTYSCAGHKETVDLRFKPGWNAYLQEYTTNYSASGGYYEIRTHSGSDATARWGFQSAQGAGQ</sequence>
<dbReference type="KEGG" id="dpd:Deipe_1655"/>
<dbReference type="PATRIC" id="fig|937777.3.peg.1653"/>
<evidence type="ECO:0000313" key="2">
    <source>
        <dbReference type="EMBL" id="AFZ67188.1"/>
    </source>
</evidence>
<dbReference type="STRING" id="937777.Deipe_1655"/>
<reference evidence="3" key="1">
    <citation type="submission" date="2012-03" db="EMBL/GenBank/DDBJ databases">
        <title>Complete sequence of chromosome of Deinococcus peraridilitoris DSM 19664.</title>
        <authorList>
            <person name="Lucas S."/>
            <person name="Copeland A."/>
            <person name="Lapidus A."/>
            <person name="Glavina del Rio T."/>
            <person name="Dalin E."/>
            <person name="Tice H."/>
            <person name="Bruce D."/>
            <person name="Goodwin L."/>
            <person name="Pitluck S."/>
            <person name="Peters L."/>
            <person name="Mikhailova N."/>
            <person name="Lu M."/>
            <person name="Kyrpides N."/>
            <person name="Mavromatis K."/>
            <person name="Ivanova N."/>
            <person name="Brettin T."/>
            <person name="Detter J.C."/>
            <person name="Han C."/>
            <person name="Larimer F."/>
            <person name="Land M."/>
            <person name="Hauser L."/>
            <person name="Markowitz V."/>
            <person name="Cheng J.-F."/>
            <person name="Hugenholtz P."/>
            <person name="Woyke T."/>
            <person name="Wu D."/>
            <person name="Pukall R."/>
            <person name="Steenblock K."/>
            <person name="Brambilla E."/>
            <person name="Klenk H.-P."/>
            <person name="Eisen J.A."/>
        </authorList>
    </citation>
    <scope>NUCLEOTIDE SEQUENCE [LARGE SCALE GENOMIC DNA]</scope>
    <source>
        <strain evidence="3">DSM 19664 / LMG 22246 / CIP 109416 / KR-200</strain>
    </source>
</reference>